<dbReference type="AlphaFoldDB" id="A5GFI7"/>
<evidence type="ECO:0000313" key="2">
    <source>
        <dbReference type="Proteomes" id="UP000006695"/>
    </source>
</evidence>
<dbReference type="GO" id="GO:0006355">
    <property type="term" value="P:regulation of DNA-templated transcription"/>
    <property type="evidence" value="ECO:0007669"/>
    <property type="project" value="InterPro"/>
</dbReference>
<dbReference type="HOGENOM" id="CLU_179926_0_0_7"/>
<name>A5GFI7_GEOUR</name>
<accession>A5GFI7</accession>
<sequence>MTGVWLQVILNSKRGITMQAIKTAISIEKNLFDQAEKIARTMKVSRSKLFVMALQDFIEHQKNKELLAQINAAYADEPDATEQTLRRKARRQHRRIVEGEW</sequence>
<dbReference type="SUPFAM" id="SSF47598">
    <property type="entry name" value="Ribbon-helix-helix"/>
    <property type="match status" value="1"/>
</dbReference>
<organism evidence="1 2">
    <name type="scientific">Geotalea uraniireducens (strain Rf4)</name>
    <name type="common">Geobacter uraniireducens</name>
    <dbReference type="NCBI Taxonomy" id="351605"/>
    <lineage>
        <taxon>Bacteria</taxon>
        <taxon>Pseudomonadati</taxon>
        <taxon>Thermodesulfobacteriota</taxon>
        <taxon>Desulfuromonadia</taxon>
        <taxon>Geobacterales</taxon>
        <taxon>Geobacteraceae</taxon>
        <taxon>Geotalea</taxon>
    </lineage>
</organism>
<dbReference type="EMBL" id="CP000698">
    <property type="protein sequence ID" value="ABQ26192.1"/>
    <property type="molecule type" value="Genomic_DNA"/>
</dbReference>
<protein>
    <recommendedName>
        <fullName evidence="3">CopG family transcriptional regulator</fullName>
    </recommendedName>
</protein>
<dbReference type="InterPro" id="IPR013321">
    <property type="entry name" value="Arc_rbn_hlx_hlx"/>
</dbReference>
<dbReference type="STRING" id="351605.Gura_2002"/>
<dbReference type="InterPro" id="IPR010985">
    <property type="entry name" value="Ribbon_hlx_hlx"/>
</dbReference>
<keyword evidence="2" id="KW-1185">Reference proteome</keyword>
<evidence type="ECO:0008006" key="3">
    <source>
        <dbReference type="Google" id="ProtNLM"/>
    </source>
</evidence>
<gene>
    <name evidence="1" type="ordered locus">Gura_2002</name>
</gene>
<proteinExistence type="predicted"/>
<dbReference type="Gene3D" id="1.10.1220.10">
    <property type="entry name" value="Met repressor-like"/>
    <property type="match status" value="1"/>
</dbReference>
<dbReference type="Proteomes" id="UP000006695">
    <property type="component" value="Chromosome"/>
</dbReference>
<reference evidence="1 2" key="1">
    <citation type="submission" date="2007-05" db="EMBL/GenBank/DDBJ databases">
        <title>Complete sequence of Geobacter uraniireducens Rf4.</title>
        <authorList>
            <consortium name="US DOE Joint Genome Institute"/>
            <person name="Copeland A."/>
            <person name="Lucas S."/>
            <person name="Lapidus A."/>
            <person name="Barry K."/>
            <person name="Detter J.C."/>
            <person name="Glavina del Rio T."/>
            <person name="Hammon N."/>
            <person name="Israni S."/>
            <person name="Dalin E."/>
            <person name="Tice H."/>
            <person name="Pitluck S."/>
            <person name="Chertkov O."/>
            <person name="Brettin T."/>
            <person name="Bruce D."/>
            <person name="Han C."/>
            <person name="Schmutz J."/>
            <person name="Larimer F."/>
            <person name="Land M."/>
            <person name="Hauser L."/>
            <person name="Kyrpides N."/>
            <person name="Mikhailova N."/>
            <person name="Shelobolina E."/>
            <person name="Aklujkar M."/>
            <person name="Lovley D."/>
            <person name="Richardson P."/>
        </authorList>
    </citation>
    <scope>NUCLEOTIDE SEQUENCE [LARGE SCALE GENOMIC DNA]</scope>
    <source>
        <strain evidence="1 2">Rf4</strain>
    </source>
</reference>
<evidence type="ECO:0000313" key="1">
    <source>
        <dbReference type="EMBL" id="ABQ26192.1"/>
    </source>
</evidence>
<dbReference type="KEGG" id="gur:Gura_2002"/>